<reference evidence="1 2" key="1">
    <citation type="submission" date="2015-01" db="EMBL/GenBank/DDBJ databases">
        <title>Desulfovibrio sp. JC271 draft genome sequence.</title>
        <authorList>
            <person name="Shivani Y."/>
            <person name="Subhash Y."/>
            <person name="Sasikala C."/>
            <person name="Ramana C.V."/>
        </authorList>
    </citation>
    <scope>NUCLEOTIDE SEQUENCE [LARGE SCALE GENOMIC DNA]</scope>
    <source>
        <strain evidence="1 2">JC271</strain>
    </source>
</reference>
<gene>
    <name evidence="1" type="ORF">SP90_15215</name>
</gene>
<proteinExistence type="predicted"/>
<protein>
    <submittedName>
        <fullName evidence="1">Uncharacterized protein</fullName>
    </submittedName>
</protein>
<dbReference type="Proteomes" id="UP000091979">
    <property type="component" value="Unassembled WGS sequence"/>
</dbReference>
<dbReference type="RefSeq" id="WP_066858255.1">
    <property type="nucleotide sequence ID" value="NZ_JXMS01000034.1"/>
</dbReference>
<dbReference type="PATRIC" id="fig|1560234.3.peg.2326"/>
<organism evidence="1 2">
    <name type="scientific">Halodesulfovibrio spirochaetisodalis</name>
    <dbReference type="NCBI Taxonomy" id="1560234"/>
    <lineage>
        <taxon>Bacteria</taxon>
        <taxon>Pseudomonadati</taxon>
        <taxon>Thermodesulfobacteriota</taxon>
        <taxon>Desulfovibrionia</taxon>
        <taxon>Desulfovibrionales</taxon>
        <taxon>Desulfovibrionaceae</taxon>
        <taxon>Halodesulfovibrio</taxon>
    </lineage>
</organism>
<dbReference type="EMBL" id="JXMS01000034">
    <property type="protein sequence ID" value="OBQ45963.1"/>
    <property type="molecule type" value="Genomic_DNA"/>
</dbReference>
<evidence type="ECO:0000313" key="2">
    <source>
        <dbReference type="Proteomes" id="UP000091979"/>
    </source>
</evidence>
<accession>A0A1B7X9A2</accession>
<keyword evidence="2" id="KW-1185">Reference proteome</keyword>
<dbReference type="STRING" id="1560234.SP90_15215"/>
<comment type="caution">
    <text evidence="1">The sequence shown here is derived from an EMBL/GenBank/DDBJ whole genome shotgun (WGS) entry which is preliminary data.</text>
</comment>
<name>A0A1B7X9A2_9BACT</name>
<dbReference type="AlphaFoldDB" id="A0A1B7X9A2"/>
<evidence type="ECO:0000313" key="1">
    <source>
        <dbReference type="EMBL" id="OBQ45963.1"/>
    </source>
</evidence>
<dbReference type="OrthoDB" id="5468577at2"/>
<sequence length="823" mass="88893">MKIFNNPVVAHPSQVTNVQKNHDTQQTSGATGLLNRFKANLPHIRRQQGRQEVPRTDLTAVKAGSASPLRTSVPKALGAGTVSIPVPPDNVHQRVGVSSLPKGELRHVAGQVRKQLGKGWEKSDAGKQLFSELAGKALAENVRRGSEVYQSIIEGDDTAATDSNIKNLLSFLHAQGQTKAGATASSTLVIEDPNHQLKDFLDSSVKGYARTSSYAKESQAEHGHRGIDVSLPGGKGSLLYGALHDSTGAVGDRLLLKMESNGAALSKLFNRNVSGEPTSRTLKFADIGKLIKRGWSKVFHTGTTETKRATLPKELRNDFQQLGMKALKYSPHLWRAITEENPARRETAVGISRMYQNCKAALEGIGSDARMEMGAPMKADIEAFMQKLSSQYDNLDIRLGDEIALSSAELKPFVGLTGNNTGEIGNSLAQQLNELAAKGTVTTHDVTSFMKLITVMEASVVIRPDDTGAADTFDRMRDVISARLNSFAKDNGISPEALKAGFGKLLKSDSMKAFMGDLKTSLDNMDAASNGVAFRLSAVAESLGFSPEDIFVGATGGFPNFDKQISVIDTLKSEMGAKFMMRELPLELLGANGVGNMQKLSGNEFATVTDEEHGVILHRAGRNAAELVGKNTLSQGEYNIQAEVENALTEDLQTTPAELWEPKGVTGEDLAGVSLGFIKDFIRDGIKIDAKKYQPASNSDEDVAAAYRKVIKMLDGPERARKITRVAFQNVHGIAQSSWVGVDKPLSDVYMDMLQRADRPVAGLISISTQGDKYGITASMDQQTDDLSMVLTTRFRVSFAGEAEHNPVIERVTAEAALVDRPL</sequence>